<dbReference type="RefSeq" id="WP_068370930.1">
    <property type="nucleotide sequence ID" value="NZ_JBLLEH010000006.1"/>
</dbReference>
<proteinExistence type="predicted"/>
<dbReference type="Proteomes" id="UP000078084">
    <property type="component" value="Unassembled WGS sequence"/>
</dbReference>
<evidence type="ECO:0000313" key="1">
    <source>
        <dbReference type="EMBL" id="KKO71845.1"/>
    </source>
</evidence>
<accession>A0A171KSH8</accession>
<evidence type="ECO:0000313" key="2">
    <source>
        <dbReference type="Proteomes" id="UP000078084"/>
    </source>
</evidence>
<keyword evidence="2" id="KW-1185">Reference proteome</keyword>
<dbReference type="EMBL" id="LBNE01000005">
    <property type="protein sequence ID" value="KKO71845.1"/>
    <property type="molecule type" value="Genomic_DNA"/>
</dbReference>
<name>A0A171KSH8_9BURK</name>
<sequence>MSVINLNKSVGVRQKSLTLTAQDDGGQQLLVVFDVGALSEDGTFRAIGTKNYLLPPDQAATVLAAMTNGGSVGEEMQAALLAELEKRPDWVVA</sequence>
<protein>
    <submittedName>
        <fullName evidence="1">Uncharacterized protein</fullName>
    </submittedName>
</protein>
<gene>
    <name evidence="1" type="ORF">AAV32_09760</name>
</gene>
<reference evidence="1 2" key="1">
    <citation type="submission" date="2015-04" db="EMBL/GenBank/DDBJ databases">
        <title>Genome sequence of Kerstersia gyiorum CG1.</title>
        <authorList>
            <person name="Greninger A.L."/>
            <person name="Kozyreva V."/>
            <person name="Chaturvedi V."/>
        </authorList>
    </citation>
    <scope>NUCLEOTIDE SEQUENCE [LARGE SCALE GENOMIC DNA]</scope>
    <source>
        <strain evidence="1 2">CG1</strain>
    </source>
</reference>
<organism evidence="1 2">
    <name type="scientific">Kerstersia gyiorum</name>
    <dbReference type="NCBI Taxonomy" id="206506"/>
    <lineage>
        <taxon>Bacteria</taxon>
        <taxon>Pseudomonadati</taxon>
        <taxon>Pseudomonadota</taxon>
        <taxon>Betaproteobacteria</taxon>
        <taxon>Burkholderiales</taxon>
        <taxon>Alcaligenaceae</taxon>
        <taxon>Kerstersia</taxon>
    </lineage>
</organism>
<comment type="caution">
    <text evidence="1">The sequence shown here is derived from an EMBL/GenBank/DDBJ whole genome shotgun (WGS) entry which is preliminary data.</text>
</comment>
<dbReference type="STRING" id="206506.AAV32_09760"/>
<dbReference type="AlphaFoldDB" id="A0A171KSH8"/>